<dbReference type="Proteomes" id="UP000241818">
    <property type="component" value="Unassembled WGS sequence"/>
</dbReference>
<dbReference type="GeneID" id="36572184"/>
<dbReference type="EMBL" id="KZ679020">
    <property type="protein sequence ID" value="PSS06760.1"/>
    <property type="molecule type" value="Genomic_DNA"/>
</dbReference>
<proteinExistence type="predicted"/>
<dbReference type="RefSeq" id="XP_024716490.1">
    <property type="nucleotide sequence ID" value="XM_024864103.1"/>
</dbReference>
<name>A0A2T3APD2_AMORE</name>
<reference evidence="1 2" key="1">
    <citation type="journal article" date="2018" name="New Phytol.">
        <title>Comparative genomics and transcriptomics depict ericoid mycorrhizal fungi as versatile saprotrophs and plant mutualists.</title>
        <authorList>
            <person name="Martino E."/>
            <person name="Morin E."/>
            <person name="Grelet G.A."/>
            <person name="Kuo A."/>
            <person name="Kohler A."/>
            <person name="Daghino S."/>
            <person name="Barry K.W."/>
            <person name="Cichocki N."/>
            <person name="Clum A."/>
            <person name="Dockter R.B."/>
            <person name="Hainaut M."/>
            <person name="Kuo R.C."/>
            <person name="LaButti K."/>
            <person name="Lindahl B.D."/>
            <person name="Lindquist E.A."/>
            <person name="Lipzen A."/>
            <person name="Khouja H.R."/>
            <person name="Magnuson J."/>
            <person name="Murat C."/>
            <person name="Ohm R.A."/>
            <person name="Singer S.W."/>
            <person name="Spatafora J.W."/>
            <person name="Wang M."/>
            <person name="Veneault-Fourrey C."/>
            <person name="Henrissat B."/>
            <person name="Grigoriev I.V."/>
            <person name="Martin F.M."/>
            <person name="Perotto S."/>
        </authorList>
    </citation>
    <scope>NUCLEOTIDE SEQUENCE [LARGE SCALE GENOMIC DNA]</scope>
    <source>
        <strain evidence="1 2">ATCC 22711</strain>
    </source>
</reference>
<evidence type="ECO:0000313" key="2">
    <source>
        <dbReference type="Proteomes" id="UP000241818"/>
    </source>
</evidence>
<accession>A0A2T3APD2</accession>
<evidence type="ECO:0000313" key="1">
    <source>
        <dbReference type="EMBL" id="PSS06760.1"/>
    </source>
</evidence>
<organism evidence="1 2">
    <name type="scientific">Amorphotheca resinae ATCC 22711</name>
    <dbReference type="NCBI Taxonomy" id="857342"/>
    <lineage>
        <taxon>Eukaryota</taxon>
        <taxon>Fungi</taxon>
        <taxon>Dikarya</taxon>
        <taxon>Ascomycota</taxon>
        <taxon>Pezizomycotina</taxon>
        <taxon>Leotiomycetes</taxon>
        <taxon>Helotiales</taxon>
        <taxon>Amorphothecaceae</taxon>
        <taxon>Amorphotheca</taxon>
    </lineage>
</organism>
<dbReference type="AlphaFoldDB" id="A0A2T3APD2"/>
<dbReference type="InParanoid" id="A0A2T3APD2"/>
<sequence length="89" mass="9691">MLCAVGECSIASCLIYLYSFLYSCNLSSLLSFPAVPKMVRTWPLENSDENLFPSVEICLGIALYKASSPASTLHAELITARYIAVHSAN</sequence>
<protein>
    <submittedName>
        <fullName evidence="1">Uncharacterized protein</fullName>
    </submittedName>
</protein>
<keyword evidence="2" id="KW-1185">Reference proteome</keyword>
<gene>
    <name evidence="1" type="ORF">M430DRAFT_195607</name>
</gene>